<feature type="compositionally biased region" description="Polar residues" evidence="1">
    <location>
        <begin position="53"/>
        <end position="64"/>
    </location>
</feature>
<accession>A0A9W7W981</accession>
<evidence type="ECO:0000256" key="1">
    <source>
        <dbReference type="SAM" id="MobiDB-lite"/>
    </source>
</evidence>
<keyword evidence="3" id="KW-1185">Reference proteome</keyword>
<proteinExistence type="predicted"/>
<dbReference type="EMBL" id="JAFHDT010000228">
    <property type="protein sequence ID" value="KAI7790129.1"/>
    <property type="molecule type" value="Genomic_DNA"/>
</dbReference>
<dbReference type="PANTHER" id="PTHR32193">
    <property type="entry name" value="REGULATOR OF CELL CYCLE RGCC"/>
    <property type="match status" value="1"/>
</dbReference>
<evidence type="ECO:0000313" key="2">
    <source>
        <dbReference type="EMBL" id="KAI7790129.1"/>
    </source>
</evidence>
<dbReference type="AlphaFoldDB" id="A0A9W7W981"/>
<feature type="region of interest" description="Disordered" evidence="1">
    <location>
        <begin position="46"/>
        <end position="66"/>
    </location>
</feature>
<comment type="caution">
    <text evidence="2">The sequence shown here is derived from an EMBL/GenBank/DDBJ whole genome shotgun (WGS) entry which is preliminary data.</text>
</comment>
<reference evidence="2" key="1">
    <citation type="submission" date="2021-02" db="EMBL/GenBank/DDBJ databases">
        <title>Comparative genomics reveals that relaxation of natural selection precedes convergent phenotypic evolution of cavefish.</title>
        <authorList>
            <person name="Peng Z."/>
        </authorList>
    </citation>
    <scope>NUCLEOTIDE SEQUENCE</scope>
    <source>
        <tissue evidence="2">Muscle</tissue>
    </source>
</reference>
<gene>
    <name evidence="2" type="ORF">IRJ41_004994</name>
</gene>
<organism evidence="2 3">
    <name type="scientific">Triplophysa rosa</name>
    <name type="common">Cave loach</name>
    <dbReference type="NCBI Taxonomy" id="992332"/>
    <lineage>
        <taxon>Eukaryota</taxon>
        <taxon>Metazoa</taxon>
        <taxon>Chordata</taxon>
        <taxon>Craniata</taxon>
        <taxon>Vertebrata</taxon>
        <taxon>Euteleostomi</taxon>
        <taxon>Actinopterygii</taxon>
        <taxon>Neopterygii</taxon>
        <taxon>Teleostei</taxon>
        <taxon>Ostariophysi</taxon>
        <taxon>Cypriniformes</taxon>
        <taxon>Nemacheilidae</taxon>
        <taxon>Triplophysa</taxon>
    </lineage>
</organism>
<dbReference type="PANTHER" id="PTHR32193:SF5">
    <property type="entry name" value="RGCC PROTEIN"/>
    <property type="match status" value="1"/>
</dbReference>
<dbReference type="GO" id="GO:0051726">
    <property type="term" value="P:regulation of cell cycle"/>
    <property type="evidence" value="ECO:0007669"/>
    <property type="project" value="InterPro"/>
</dbReference>
<name>A0A9W7W981_TRIRA</name>
<dbReference type="OrthoDB" id="9887289at2759"/>
<protein>
    <submittedName>
        <fullName evidence="2">Regulator of cell cycle RGCC</fullName>
    </submittedName>
</protein>
<dbReference type="Proteomes" id="UP001059041">
    <property type="component" value="Unassembled WGS sequence"/>
</dbReference>
<sequence length="111" mass="12242">MATPNHSELDVELGDLLQEFNDVVKELSTSHVNEHMFVKRPTALNDAEDSDYSSETSLGNSLNASEEELNITGMTKAPKGMPTDTSDLQSFIEKLDRELAGVKTHDQHLIA</sequence>
<dbReference type="InterPro" id="IPR029252">
    <property type="entry name" value="RGCC"/>
</dbReference>
<evidence type="ECO:0000313" key="3">
    <source>
        <dbReference type="Proteomes" id="UP001059041"/>
    </source>
</evidence>